<sequence>LKLKQTSQEDSSAGRIDRVNLTLKVTNPVTKASTPSRHRKDMTAASSMSSLASSSSSSGSSHSDSASSGARHNYYRDNLSVGRASWRSEASLTPQRMHHNIPHRFATGLNTRATKCGLCLGTVHFVRQASKCQECSLVVHPKCASSVPATCGLPTEYVRHFALMMSRIYRDGRERESEIDSSAVKMEGWLKVPRQGKSGWENRYCVLEGTWLSLYLSDADANPVDSFDLNPMDADVSVHSAVTSAELTNTASSDLHHILRLDQDPMTTCWPGRYLYLMATNFQEKQRWVASLEAVVKSVQCKNHLYHNKSQMLTVLSLKDGDQREFNCSLVISPQLVLLGTEDGLYAMNPEALTSKNSRLVQLTGFGSVHQMALAKGVDLILILTGPERRLVMLENKLVKCRMSQTLGGETVPFSFRMVEGLQACTVFDVGLWNHASYLCVGTPTKLYLMKYNTNLSMYCVRKEFPSSEPCSCVCIAENYAIVGTERFYKINLEHPSLLDFVDRQDSSLAFAAFGAANHSSFPLAVVRTSQDNASLEFLLCFHEFGVFVDHHGQRSRATDVKWSGLPLAFAFVEPFLYVTYTNTVQATVVPTDRTLARGRQTILDIQSPRYLGPAPSYGCVYISSTDTSINVTEVICVRGQEDFSKDYPHDKENVDSTKKAGSHQVRFTSPIRTPKVTQLRRRGSLTSLTSNSSGSTFASVESGV</sequence>
<dbReference type="FunFam" id="2.30.29.30:FF:000081">
    <property type="entry name" value="Citron rho-interacting serine/threonine kinase"/>
    <property type="match status" value="1"/>
</dbReference>
<dbReference type="InterPro" id="IPR050839">
    <property type="entry name" value="Rho-assoc_Ser/Thr_Kinase"/>
</dbReference>
<keyword evidence="3" id="KW-0862">Zinc</keyword>
<organism evidence="10 11">
    <name type="scientific">Candidula unifasciata</name>
    <dbReference type="NCBI Taxonomy" id="100452"/>
    <lineage>
        <taxon>Eukaryota</taxon>
        <taxon>Metazoa</taxon>
        <taxon>Spiralia</taxon>
        <taxon>Lophotrochozoa</taxon>
        <taxon>Mollusca</taxon>
        <taxon>Gastropoda</taxon>
        <taxon>Heterobranchia</taxon>
        <taxon>Euthyneura</taxon>
        <taxon>Panpulmonata</taxon>
        <taxon>Eupulmonata</taxon>
        <taxon>Stylommatophora</taxon>
        <taxon>Helicina</taxon>
        <taxon>Helicoidea</taxon>
        <taxon>Geomitridae</taxon>
        <taxon>Candidula</taxon>
    </lineage>
</organism>
<feature type="compositionally biased region" description="Low complexity" evidence="6">
    <location>
        <begin position="685"/>
        <end position="697"/>
    </location>
</feature>
<dbReference type="PANTHER" id="PTHR22988:SF71">
    <property type="entry name" value="CITRON RHO-INTERACTING KINASE"/>
    <property type="match status" value="1"/>
</dbReference>
<dbReference type="Proteomes" id="UP000678393">
    <property type="component" value="Unassembled WGS sequence"/>
</dbReference>
<dbReference type="InterPro" id="IPR046349">
    <property type="entry name" value="C1-like_sf"/>
</dbReference>
<dbReference type="PROSITE" id="PS50003">
    <property type="entry name" value="PH_DOMAIN"/>
    <property type="match status" value="1"/>
</dbReference>
<accession>A0A8S3YHM1</accession>
<dbReference type="PROSITE" id="PS50081">
    <property type="entry name" value="ZF_DAG_PE_2"/>
    <property type="match status" value="1"/>
</dbReference>
<dbReference type="Gene3D" id="3.30.60.20">
    <property type="match status" value="1"/>
</dbReference>
<evidence type="ECO:0000259" key="8">
    <source>
        <dbReference type="PROSITE" id="PS50081"/>
    </source>
</evidence>
<dbReference type="InterPro" id="IPR002219">
    <property type="entry name" value="PKC_DAG/PE"/>
</dbReference>
<evidence type="ECO:0000259" key="9">
    <source>
        <dbReference type="PROSITE" id="PS50219"/>
    </source>
</evidence>
<dbReference type="GO" id="GO:0046872">
    <property type="term" value="F:metal ion binding"/>
    <property type="evidence" value="ECO:0007669"/>
    <property type="project" value="UniProtKB-KW"/>
</dbReference>
<feature type="region of interest" description="Disordered" evidence="6">
    <location>
        <begin position="1"/>
        <end position="72"/>
    </location>
</feature>
<dbReference type="EMBL" id="CAJHNH020000290">
    <property type="protein sequence ID" value="CAG5116713.1"/>
    <property type="molecule type" value="Genomic_DNA"/>
</dbReference>
<evidence type="ECO:0000256" key="5">
    <source>
        <dbReference type="ARBA" id="ARBA00048679"/>
    </source>
</evidence>
<dbReference type="Pfam" id="PF00169">
    <property type="entry name" value="PH"/>
    <property type="match status" value="1"/>
</dbReference>
<dbReference type="GO" id="GO:0005737">
    <property type="term" value="C:cytoplasm"/>
    <property type="evidence" value="ECO:0007669"/>
    <property type="project" value="TreeGrafter"/>
</dbReference>
<feature type="region of interest" description="Disordered" evidence="6">
    <location>
        <begin position="647"/>
        <end position="705"/>
    </location>
</feature>
<dbReference type="GO" id="GO:0031032">
    <property type="term" value="P:actomyosin structure organization"/>
    <property type="evidence" value="ECO:0007669"/>
    <property type="project" value="TreeGrafter"/>
</dbReference>
<keyword evidence="11" id="KW-1185">Reference proteome</keyword>
<evidence type="ECO:0000313" key="11">
    <source>
        <dbReference type="Proteomes" id="UP000678393"/>
    </source>
</evidence>
<dbReference type="SMART" id="SM00036">
    <property type="entry name" value="CNH"/>
    <property type="match status" value="1"/>
</dbReference>
<dbReference type="PANTHER" id="PTHR22988">
    <property type="entry name" value="MYOTONIC DYSTROPHY S/T KINASE-RELATED"/>
    <property type="match status" value="1"/>
</dbReference>
<evidence type="ECO:0000256" key="3">
    <source>
        <dbReference type="ARBA" id="ARBA00022833"/>
    </source>
</evidence>
<evidence type="ECO:0000256" key="6">
    <source>
        <dbReference type="SAM" id="MobiDB-lite"/>
    </source>
</evidence>
<comment type="catalytic activity">
    <reaction evidence="5">
        <text>L-seryl-[protein] + ATP = O-phospho-L-seryl-[protein] + ADP + H(+)</text>
        <dbReference type="Rhea" id="RHEA:17989"/>
        <dbReference type="Rhea" id="RHEA-COMP:9863"/>
        <dbReference type="Rhea" id="RHEA-COMP:11604"/>
        <dbReference type="ChEBI" id="CHEBI:15378"/>
        <dbReference type="ChEBI" id="CHEBI:29999"/>
        <dbReference type="ChEBI" id="CHEBI:30616"/>
        <dbReference type="ChEBI" id="CHEBI:83421"/>
        <dbReference type="ChEBI" id="CHEBI:456216"/>
        <dbReference type="EC" id="2.7.11.1"/>
    </reaction>
</comment>
<keyword evidence="2" id="KW-0479">Metal-binding</keyword>
<name>A0A8S3YHM1_9EUPU</name>
<dbReference type="InterPro" id="IPR001849">
    <property type="entry name" value="PH_domain"/>
</dbReference>
<reference evidence="10" key="1">
    <citation type="submission" date="2021-04" db="EMBL/GenBank/DDBJ databases">
        <authorList>
            <consortium name="Molecular Ecology Group"/>
        </authorList>
    </citation>
    <scope>NUCLEOTIDE SEQUENCE</scope>
</reference>
<dbReference type="InterPro" id="IPR011993">
    <property type="entry name" value="PH-like_dom_sf"/>
</dbReference>
<evidence type="ECO:0000256" key="1">
    <source>
        <dbReference type="ARBA" id="ARBA00022553"/>
    </source>
</evidence>
<dbReference type="Pfam" id="PF00130">
    <property type="entry name" value="C1_1"/>
    <property type="match status" value="1"/>
</dbReference>
<dbReference type="GO" id="GO:0004674">
    <property type="term" value="F:protein serine/threonine kinase activity"/>
    <property type="evidence" value="ECO:0007669"/>
    <property type="project" value="UniProtKB-EC"/>
</dbReference>
<dbReference type="Gene3D" id="2.30.29.30">
    <property type="entry name" value="Pleckstrin-homology domain (PH domain)/Phosphotyrosine-binding domain (PTB)"/>
    <property type="match status" value="1"/>
</dbReference>
<dbReference type="PROSITE" id="PS00479">
    <property type="entry name" value="ZF_DAG_PE_1"/>
    <property type="match status" value="1"/>
</dbReference>
<evidence type="ECO:0000256" key="4">
    <source>
        <dbReference type="ARBA" id="ARBA00047899"/>
    </source>
</evidence>
<dbReference type="SUPFAM" id="SSF57889">
    <property type="entry name" value="Cysteine-rich domain"/>
    <property type="match status" value="1"/>
</dbReference>
<feature type="non-terminal residue" evidence="10">
    <location>
        <position position="705"/>
    </location>
</feature>
<feature type="compositionally biased region" description="Basic and acidic residues" evidence="6">
    <location>
        <begin position="647"/>
        <end position="659"/>
    </location>
</feature>
<feature type="domain" description="CNH" evidence="9">
    <location>
        <begin position="323"/>
        <end position="619"/>
    </location>
</feature>
<protein>
    <recommendedName>
        <fullName evidence="12">Citron Rho-interacting kinase</fullName>
    </recommendedName>
</protein>
<proteinExistence type="predicted"/>
<evidence type="ECO:0008006" key="12">
    <source>
        <dbReference type="Google" id="ProtNLM"/>
    </source>
</evidence>
<evidence type="ECO:0000259" key="7">
    <source>
        <dbReference type="PROSITE" id="PS50003"/>
    </source>
</evidence>
<dbReference type="AlphaFoldDB" id="A0A8S3YHM1"/>
<feature type="domain" description="PH" evidence="7">
    <location>
        <begin position="183"/>
        <end position="297"/>
    </location>
</feature>
<comment type="caution">
    <text evidence="10">The sequence shown here is derived from an EMBL/GenBank/DDBJ whole genome shotgun (WGS) entry which is preliminary data.</text>
</comment>
<dbReference type="SUPFAM" id="SSF50729">
    <property type="entry name" value="PH domain-like"/>
    <property type="match status" value="1"/>
</dbReference>
<gene>
    <name evidence="10" type="ORF">CUNI_LOCUS2271</name>
</gene>
<dbReference type="SMART" id="SM00233">
    <property type="entry name" value="PH"/>
    <property type="match status" value="1"/>
</dbReference>
<evidence type="ECO:0000256" key="2">
    <source>
        <dbReference type="ARBA" id="ARBA00022723"/>
    </source>
</evidence>
<dbReference type="OrthoDB" id="2156623at2759"/>
<feature type="compositionally biased region" description="Low complexity" evidence="6">
    <location>
        <begin position="44"/>
        <end position="70"/>
    </location>
</feature>
<keyword evidence="1" id="KW-0597">Phosphoprotein</keyword>
<dbReference type="CDD" id="cd20814">
    <property type="entry name" value="CRIK"/>
    <property type="match status" value="1"/>
</dbReference>
<dbReference type="GO" id="GO:0005856">
    <property type="term" value="C:cytoskeleton"/>
    <property type="evidence" value="ECO:0007669"/>
    <property type="project" value="TreeGrafter"/>
</dbReference>
<dbReference type="InterPro" id="IPR001180">
    <property type="entry name" value="CNH_dom"/>
</dbReference>
<evidence type="ECO:0000313" key="10">
    <source>
        <dbReference type="EMBL" id="CAG5116713.1"/>
    </source>
</evidence>
<dbReference type="PROSITE" id="PS50219">
    <property type="entry name" value="CNH"/>
    <property type="match status" value="1"/>
</dbReference>
<dbReference type="Pfam" id="PF00780">
    <property type="entry name" value="CNH"/>
    <property type="match status" value="1"/>
</dbReference>
<comment type="catalytic activity">
    <reaction evidence="4">
        <text>L-threonyl-[protein] + ATP = O-phospho-L-threonyl-[protein] + ADP + H(+)</text>
        <dbReference type="Rhea" id="RHEA:46608"/>
        <dbReference type="Rhea" id="RHEA-COMP:11060"/>
        <dbReference type="Rhea" id="RHEA-COMP:11605"/>
        <dbReference type="ChEBI" id="CHEBI:15378"/>
        <dbReference type="ChEBI" id="CHEBI:30013"/>
        <dbReference type="ChEBI" id="CHEBI:30616"/>
        <dbReference type="ChEBI" id="CHEBI:61977"/>
        <dbReference type="ChEBI" id="CHEBI:456216"/>
        <dbReference type="EC" id="2.7.11.1"/>
    </reaction>
</comment>
<feature type="domain" description="Phorbol-ester/DAG-type" evidence="8">
    <location>
        <begin position="102"/>
        <end position="151"/>
    </location>
</feature>
<feature type="compositionally biased region" description="Polar residues" evidence="6">
    <location>
        <begin position="1"/>
        <end position="11"/>
    </location>
</feature>
<feature type="compositionally biased region" description="Polar residues" evidence="6">
    <location>
        <begin position="23"/>
        <end position="35"/>
    </location>
</feature>
<dbReference type="SMART" id="SM00109">
    <property type="entry name" value="C1"/>
    <property type="match status" value="1"/>
</dbReference>